<feature type="region of interest" description="Disordered" evidence="4">
    <location>
        <begin position="62"/>
        <end position="82"/>
    </location>
</feature>
<dbReference type="Gene3D" id="3.40.50.1240">
    <property type="entry name" value="Phosphoglycerate mutase-like"/>
    <property type="match status" value="1"/>
</dbReference>
<dbReference type="InterPro" id="IPR001345">
    <property type="entry name" value="PG/BPGM_mutase_AS"/>
</dbReference>
<gene>
    <name evidence="5" type="ORF">GQ55_3G021500</name>
</gene>
<dbReference type="STRING" id="1504633.A0A2T7E4X1"/>
<dbReference type="Proteomes" id="UP000244336">
    <property type="component" value="Chromosome 3"/>
</dbReference>
<evidence type="ECO:0000256" key="1">
    <source>
        <dbReference type="ARBA" id="ARBA00038362"/>
    </source>
</evidence>
<dbReference type="InterPro" id="IPR029033">
    <property type="entry name" value="His_PPase_superfam"/>
</dbReference>
<protein>
    <recommendedName>
        <fullName evidence="7">Phosphoglycerate mutase (2,3-diphosphoglycerate-dependent)</fullName>
    </recommendedName>
</protein>
<evidence type="ECO:0008006" key="7">
    <source>
        <dbReference type="Google" id="ProtNLM"/>
    </source>
</evidence>
<sequence length="220" mass="24066">MSGNMLLVVPSVLIPPQHPTRPAASGCRSGQRGGFFLEAAVNPGGIYPPSRLRLRQRLRLPGAATTNRAMSPTPAAAPSGDEEFTEVVVVRHGETSWNASRIVQGQRDPELNEIGRQQSVVVAHWLSKEAKPAAIYSSDLKRAAETAEIIAKVCDVSNLVLNEALRERHMGYLQGLKWDDAVNKNPDVFRGFDIFKITEGSDPDSRNQEIPVIKFAGQFV</sequence>
<feature type="binding site" evidence="3">
    <location>
        <position position="142"/>
    </location>
    <ligand>
        <name>substrate</name>
    </ligand>
</feature>
<evidence type="ECO:0000313" key="5">
    <source>
        <dbReference type="EMBL" id="PUZ62873.1"/>
    </source>
</evidence>
<dbReference type="AlphaFoldDB" id="A0A2T7E4X1"/>
<evidence type="ECO:0000256" key="4">
    <source>
        <dbReference type="SAM" id="MobiDB-lite"/>
    </source>
</evidence>
<feature type="active site" description="Proton donor/acceptor" evidence="2">
    <location>
        <position position="167"/>
    </location>
</feature>
<dbReference type="InterPro" id="IPR013078">
    <property type="entry name" value="His_Pase_superF_clade-1"/>
</dbReference>
<dbReference type="SMART" id="SM00855">
    <property type="entry name" value="PGAM"/>
    <property type="match status" value="1"/>
</dbReference>
<dbReference type="Gramene" id="PUZ62873">
    <property type="protein sequence ID" value="PUZ62873"/>
    <property type="gene ID" value="GQ55_3G021500"/>
</dbReference>
<name>A0A2T7E4X1_9POAL</name>
<dbReference type="PROSITE" id="PS00175">
    <property type="entry name" value="PG_MUTASE"/>
    <property type="match status" value="1"/>
</dbReference>
<dbReference type="Pfam" id="PF00300">
    <property type="entry name" value="His_Phos_1"/>
    <property type="match status" value="1"/>
</dbReference>
<reference evidence="5 6" key="1">
    <citation type="submission" date="2018-04" db="EMBL/GenBank/DDBJ databases">
        <title>WGS assembly of Panicum hallii var. hallii HAL2.</title>
        <authorList>
            <person name="Lovell J."/>
            <person name="Jenkins J."/>
            <person name="Lowry D."/>
            <person name="Mamidi S."/>
            <person name="Sreedasyam A."/>
            <person name="Weng X."/>
            <person name="Barry K."/>
            <person name="Bonette J."/>
            <person name="Campitelli B."/>
            <person name="Daum C."/>
            <person name="Gordon S."/>
            <person name="Gould B."/>
            <person name="Lipzen A."/>
            <person name="MacQueen A."/>
            <person name="Palacio-Mejia J."/>
            <person name="Plott C."/>
            <person name="Shakirov E."/>
            <person name="Shu S."/>
            <person name="Yoshinaga Y."/>
            <person name="Zane M."/>
            <person name="Rokhsar D."/>
            <person name="Grimwood J."/>
            <person name="Schmutz J."/>
            <person name="Juenger T."/>
        </authorList>
    </citation>
    <scope>NUCLEOTIDE SEQUENCE [LARGE SCALE GENOMIC DNA]</scope>
    <source>
        <strain evidence="6">cv. HAL2</strain>
    </source>
</reference>
<proteinExistence type="inferred from homology"/>
<dbReference type="InterPro" id="IPR050275">
    <property type="entry name" value="PGM_Phosphatase"/>
</dbReference>
<dbReference type="EMBL" id="CM009751">
    <property type="protein sequence ID" value="PUZ62873.1"/>
    <property type="molecule type" value="Genomic_DNA"/>
</dbReference>
<dbReference type="OrthoDB" id="354304at2759"/>
<dbReference type="SUPFAM" id="SSF53254">
    <property type="entry name" value="Phosphoglycerate mutase-like"/>
    <property type="match status" value="1"/>
</dbReference>
<evidence type="ECO:0000256" key="2">
    <source>
        <dbReference type="PIRSR" id="PIRSR613078-1"/>
    </source>
</evidence>
<accession>A0A2T7E4X1</accession>
<evidence type="ECO:0000313" key="6">
    <source>
        <dbReference type="Proteomes" id="UP000244336"/>
    </source>
</evidence>
<dbReference type="GO" id="GO:0016791">
    <property type="term" value="F:phosphatase activity"/>
    <property type="evidence" value="ECO:0007669"/>
    <property type="project" value="TreeGrafter"/>
</dbReference>
<dbReference type="PANTHER" id="PTHR48100:SF28">
    <property type="entry name" value="OS10G0344800 PROTEIN"/>
    <property type="match status" value="1"/>
</dbReference>
<feature type="binding site" evidence="3">
    <location>
        <begin position="91"/>
        <end position="98"/>
    </location>
    <ligand>
        <name>substrate</name>
    </ligand>
</feature>
<dbReference type="FunFam" id="3.40.50.1240:FF:000137">
    <property type="match status" value="1"/>
</dbReference>
<feature type="active site" description="Tele-phosphohistidine intermediate" evidence="2">
    <location>
        <position position="92"/>
    </location>
</feature>
<dbReference type="PANTHER" id="PTHR48100">
    <property type="entry name" value="BROAD-SPECIFICITY PHOSPHATASE YOR283W-RELATED"/>
    <property type="match status" value="1"/>
</dbReference>
<organism evidence="5 6">
    <name type="scientific">Panicum hallii var. hallii</name>
    <dbReference type="NCBI Taxonomy" id="1504633"/>
    <lineage>
        <taxon>Eukaryota</taxon>
        <taxon>Viridiplantae</taxon>
        <taxon>Streptophyta</taxon>
        <taxon>Embryophyta</taxon>
        <taxon>Tracheophyta</taxon>
        <taxon>Spermatophyta</taxon>
        <taxon>Magnoliopsida</taxon>
        <taxon>Liliopsida</taxon>
        <taxon>Poales</taxon>
        <taxon>Poaceae</taxon>
        <taxon>PACMAD clade</taxon>
        <taxon>Panicoideae</taxon>
        <taxon>Panicodae</taxon>
        <taxon>Paniceae</taxon>
        <taxon>Panicinae</taxon>
        <taxon>Panicum</taxon>
        <taxon>Panicum sect. Panicum</taxon>
    </lineage>
</organism>
<evidence type="ECO:0000256" key="3">
    <source>
        <dbReference type="PIRSR" id="PIRSR613078-2"/>
    </source>
</evidence>
<keyword evidence="6" id="KW-1185">Reference proteome</keyword>
<dbReference type="CDD" id="cd07067">
    <property type="entry name" value="HP_PGM_like"/>
    <property type="match status" value="1"/>
</dbReference>
<comment type="similarity">
    <text evidence="1">Belongs to the phosphoglycerate mutase family.</text>
</comment>
<dbReference type="GO" id="GO:0005829">
    <property type="term" value="C:cytosol"/>
    <property type="evidence" value="ECO:0007669"/>
    <property type="project" value="TreeGrafter"/>
</dbReference>